<keyword evidence="5" id="KW-1185">Reference proteome</keyword>
<reference evidence="4" key="5">
    <citation type="submission" date="2018-04" db="UniProtKB">
        <authorList>
            <consortium name="EnsemblFungi"/>
        </authorList>
    </citation>
    <scope>IDENTIFICATION</scope>
    <source>
        <strain evidence="4">R3-111a-1</strain>
    </source>
</reference>
<reference evidence="5" key="1">
    <citation type="submission" date="2010-07" db="EMBL/GenBank/DDBJ databases">
        <title>The genome sequence of Gaeumannomyces graminis var. tritici strain R3-111a-1.</title>
        <authorList>
            <consortium name="The Broad Institute Genome Sequencing Platform"/>
            <person name="Ma L.-J."/>
            <person name="Dead R."/>
            <person name="Young S."/>
            <person name="Zeng Q."/>
            <person name="Koehrsen M."/>
            <person name="Alvarado L."/>
            <person name="Berlin A."/>
            <person name="Chapman S.B."/>
            <person name="Chen Z."/>
            <person name="Freedman E."/>
            <person name="Gellesch M."/>
            <person name="Goldberg J."/>
            <person name="Griggs A."/>
            <person name="Gujja S."/>
            <person name="Heilman E.R."/>
            <person name="Heiman D."/>
            <person name="Hepburn T."/>
            <person name="Howarth C."/>
            <person name="Jen D."/>
            <person name="Larson L."/>
            <person name="Mehta T."/>
            <person name="Neiman D."/>
            <person name="Pearson M."/>
            <person name="Roberts A."/>
            <person name="Saif S."/>
            <person name="Shea T."/>
            <person name="Shenoy N."/>
            <person name="Sisk P."/>
            <person name="Stolte C."/>
            <person name="Sykes S."/>
            <person name="Walk T."/>
            <person name="White J."/>
            <person name="Yandava C."/>
            <person name="Haas B."/>
            <person name="Nusbaum C."/>
            <person name="Birren B."/>
        </authorList>
    </citation>
    <scope>NUCLEOTIDE SEQUENCE [LARGE SCALE GENOMIC DNA]</scope>
    <source>
        <strain evidence="5">R3-111a-1</strain>
    </source>
</reference>
<evidence type="ECO:0000313" key="4">
    <source>
        <dbReference type="EnsemblFungi" id="EJT71827"/>
    </source>
</evidence>
<feature type="domain" description="NAD(P)-binding" evidence="2">
    <location>
        <begin position="11"/>
        <end position="241"/>
    </location>
</feature>
<dbReference type="PANTHER" id="PTHR43355">
    <property type="entry name" value="FLAVIN REDUCTASE (NADPH)"/>
    <property type="match status" value="1"/>
</dbReference>
<dbReference type="GO" id="GO:0004074">
    <property type="term" value="F:biliverdin reductase [NAD(P)H] activity"/>
    <property type="evidence" value="ECO:0007669"/>
    <property type="project" value="TreeGrafter"/>
</dbReference>
<dbReference type="VEuPathDB" id="FungiDB:GGTG_11080"/>
<protein>
    <recommendedName>
        <fullName evidence="2">NAD(P)-binding domain-containing protein</fullName>
    </recommendedName>
</protein>
<dbReference type="Proteomes" id="UP000006039">
    <property type="component" value="Unassembled WGS sequence"/>
</dbReference>
<dbReference type="GO" id="GO:0042602">
    <property type="term" value="F:riboflavin reductase (NADPH) activity"/>
    <property type="evidence" value="ECO:0007669"/>
    <property type="project" value="TreeGrafter"/>
</dbReference>
<name>J3PC57_GAET3</name>
<dbReference type="AlphaFoldDB" id="J3PC57"/>
<reference evidence="3" key="2">
    <citation type="submission" date="2010-07" db="EMBL/GenBank/DDBJ databases">
        <authorList>
            <consortium name="The Broad Institute Genome Sequencing Platform"/>
            <consortium name="Broad Institute Genome Sequencing Center for Infectious Disease"/>
            <person name="Ma L.-J."/>
            <person name="Dead R."/>
            <person name="Young S."/>
            <person name="Zeng Q."/>
            <person name="Koehrsen M."/>
            <person name="Alvarado L."/>
            <person name="Berlin A."/>
            <person name="Chapman S.B."/>
            <person name="Chen Z."/>
            <person name="Freedman E."/>
            <person name="Gellesch M."/>
            <person name="Goldberg J."/>
            <person name="Griggs A."/>
            <person name="Gujja S."/>
            <person name="Heilman E.R."/>
            <person name="Heiman D."/>
            <person name="Hepburn T."/>
            <person name="Howarth C."/>
            <person name="Jen D."/>
            <person name="Larson L."/>
            <person name="Mehta T."/>
            <person name="Neiman D."/>
            <person name="Pearson M."/>
            <person name="Roberts A."/>
            <person name="Saif S."/>
            <person name="Shea T."/>
            <person name="Shenoy N."/>
            <person name="Sisk P."/>
            <person name="Stolte C."/>
            <person name="Sykes S."/>
            <person name="Walk T."/>
            <person name="White J."/>
            <person name="Yandava C."/>
            <person name="Haas B."/>
            <person name="Nusbaum C."/>
            <person name="Birren B."/>
        </authorList>
    </citation>
    <scope>NUCLEOTIDE SEQUENCE</scope>
    <source>
        <strain evidence="3">R3-111a-1</strain>
    </source>
</reference>
<dbReference type="InterPro" id="IPR036291">
    <property type="entry name" value="NAD(P)-bd_dom_sf"/>
</dbReference>
<reference evidence="3" key="3">
    <citation type="submission" date="2010-09" db="EMBL/GenBank/DDBJ databases">
        <title>Annotation of Gaeumannomyces graminis var. tritici R3-111a-1.</title>
        <authorList>
            <consortium name="The Broad Institute Genome Sequencing Platform"/>
            <person name="Ma L.-J."/>
            <person name="Dead R."/>
            <person name="Young S.K."/>
            <person name="Zeng Q."/>
            <person name="Gargeya S."/>
            <person name="Fitzgerald M."/>
            <person name="Haas B."/>
            <person name="Abouelleil A."/>
            <person name="Alvarado L."/>
            <person name="Arachchi H.M."/>
            <person name="Berlin A."/>
            <person name="Brown A."/>
            <person name="Chapman S.B."/>
            <person name="Chen Z."/>
            <person name="Dunbar C."/>
            <person name="Freedman E."/>
            <person name="Gearin G."/>
            <person name="Gellesch M."/>
            <person name="Goldberg J."/>
            <person name="Griggs A."/>
            <person name="Gujja S."/>
            <person name="Heiman D."/>
            <person name="Howarth C."/>
            <person name="Larson L."/>
            <person name="Lui A."/>
            <person name="MacDonald P.J.P."/>
            <person name="Mehta T."/>
            <person name="Montmayeur A."/>
            <person name="Murphy C."/>
            <person name="Neiman D."/>
            <person name="Pearson M."/>
            <person name="Priest M."/>
            <person name="Roberts A."/>
            <person name="Saif S."/>
            <person name="Shea T."/>
            <person name="Shenoy N."/>
            <person name="Sisk P."/>
            <person name="Stolte C."/>
            <person name="Sykes S."/>
            <person name="Yandava C."/>
            <person name="Wortman J."/>
            <person name="Nusbaum C."/>
            <person name="Birren B."/>
        </authorList>
    </citation>
    <scope>NUCLEOTIDE SEQUENCE</scope>
    <source>
        <strain evidence="3">R3-111a-1</strain>
    </source>
</reference>
<accession>J3PC57</accession>
<dbReference type="EMBL" id="GL385400">
    <property type="protein sequence ID" value="EJT71827.1"/>
    <property type="molecule type" value="Genomic_DNA"/>
</dbReference>
<gene>
    <name evidence="4" type="primary">20351538</name>
    <name evidence="3" type="ORF">GGTG_11080</name>
</gene>
<comment type="similarity">
    <text evidence="1">Belongs to the avfA family.</text>
</comment>
<sequence>MSAPKSILFLGASGGVAKTALVSSLAAGYTCVALARSAAKLAAALPFPSYPNLTIIEGNARDQAAMERALVVPGSSPQRMVDAVVSSVGSLPSLRNGGFEDSTVCTVSMAAMLAAMDAIAGRHPSGDGRVPRVISISSTGISKFARDVPLAFVPLYWVALAVPHRDKEKMERLLIDGPDDKAEGAAARPEFTIIRGSLYVADSEAKQKLVRVGIEDPVKGVESKAIGYTISREAIGRWIFTNLLADATLGKQYSGKMVTLTH</sequence>
<dbReference type="Gene3D" id="3.40.50.720">
    <property type="entry name" value="NAD(P)-binding Rossmann-like Domain"/>
    <property type="match status" value="1"/>
</dbReference>
<dbReference type="STRING" id="644352.J3PC57"/>
<dbReference type="RefSeq" id="XP_009227224.1">
    <property type="nucleotide sequence ID" value="XM_009228960.1"/>
</dbReference>
<evidence type="ECO:0000313" key="5">
    <source>
        <dbReference type="Proteomes" id="UP000006039"/>
    </source>
</evidence>
<evidence type="ECO:0000313" key="3">
    <source>
        <dbReference type="EMBL" id="EJT71827.1"/>
    </source>
</evidence>
<proteinExistence type="inferred from homology"/>
<dbReference type="InterPro" id="IPR016040">
    <property type="entry name" value="NAD(P)-bd_dom"/>
</dbReference>
<dbReference type="HOGENOM" id="CLU_066707_0_0_1"/>
<dbReference type="GeneID" id="20351538"/>
<evidence type="ECO:0000259" key="2">
    <source>
        <dbReference type="Pfam" id="PF13460"/>
    </source>
</evidence>
<dbReference type="Pfam" id="PF13460">
    <property type="entry name" value="NAD_binding_10"/>
    <property type="match status" value="1"/>
</dbReference>
<dbReference type="eggNOG" id="ENOG502S3UW">
    <property type="taxonomic scope" value="Eukaryota"/>
</dbReference>
<dbReference type="OrthoDB" id="63935at2759"/>
<reference evidence="4" key="4">
    <citation type="journal article" date="2015" name="G3 (Bethesda)">
        <title>Genome sequences of three phytopathogenic species of the Magnaporthaceae family of fungi.</title>
        <authorList>
            <person name="Okagaki L.H."/>
            <person name="Nunes C.C."/>
            <person name="Sailsbery J."/>
            <person name="Clay B."/>
            <person name="Brown D."/>
            <person name="John T."/>
            <person name="Oh Y."/>
            <person name="Young N."/>
            <person name="Fitzgerald M."/>
            <person name="Haas B.J."/>
            <person name="Zeng Q."/>
            <person name="Young S."/>
            <person name="Adiconis X."/>
            <person name="Fan L."/>
            <person name="Levin J.Z."/>
            <person name="Mitchell T.K."/>
            <person name="Okubara P.A."/>
            <person name="Farman M.L."/>
            <person name="Kohn L.M."/>
            <person name="Birren B."/>
            <person name="Ma L.-J."/>
            <person name="Dean R.A."/>
        </authorList>
    </citation>
    <scope>NUCLEOTIDE SEQUENCE</scope>
    <source>
        <strain evidence="4">R3-111a-1</strain>
    </source>
</reference>
<evidence type="ECO:0000256" key="1">
    <source>
        <dbReference type="ARBA" id="ARBA00038376"/>
    </source>
</evidence>
<dbReference type="PANTHER" id="PTHR43355:SF2">
    <property type="entry name" value="FLAVIN REDUCTASE (NADPH)"/>
    <property type="match status" value="1"/>
</dbReference>
<dbReference type="SUPFAM" id="SSF51735">
    <property type="entry name" value="NAD(P)-binding Rossmann-fold domains"/>
    <property type="match status" value="1"/>
</dbReference>
<organism evidence="3">
    <name type="scientific">Gaeumannomyces tritici (strain R3-111a-1)</name>
    <name type="common">Wheat and barley take-all root rot fungus</name>
    <name type="synonym">Gaeumannomyces graminis var. tritici</name>
    <dbReference type="NCBI Taxonomy" id="644352"/>
    <lineage>
        <taxon>Eukaryota</taxon>
        <taxon>Fungi</taxon>
        <taxon>Dikarya</taxon>
        <taxon>Ascomycota</taxon>
        <taxon>Pezizomycotina</taxon>
        <taxon>Sordariomycetes</taxon>
        <taxon>Sordariomycetidae</taxon>
        <taxon>Magnaporthales</taxon>
        <taxon>Magnaporthaceae</taxon>
        <taxon>Gaeumannomyces</taxon>
    </lineage>
</organism>
<dbReference type="EnsemblFungi" id="EJT71827">
    <property type="protein sequence ID" value="EJT71827"/>
    <property type="gene ID" value="GGTG_11080"/>
</dbReference>
<dbReference type="InterPro" id="IPR051606">
    <property type="entry name" value="Polyketide_Oxido-like"/>
</dbReference>